<feature type="region of interest" description="Disordered" evidence="1">
    <location>
        <begin position="56"/>
        <end position="204"/>
    </location>
</feature>
<feature type="compositionally biased region" description="Polar residues" evidence="1">
    <location>
        <begin position="178"/>
        <end position="188"/>
    </location>
</feature>
<feature type="region of interest" description="Disordered" evidence="1">
    <location>
        <begin position="404"/>
        <end position="423"/>
    </location>
</feature>
<feature type="compositionally biased region" description="Polar residues" evidence="1">
    <location>
        <begin position="86"/>
        <end position="97"/>
    </location>
</feature>
<organism evidence="2 3">
    <name type="scientific">Lentinula aciculospora</name>
    <dbReference type="NCBI Taxonomy" id="153920"/>
    <lineage>
        <taxon>Eukaryota</taxon>
        <taxon>Fungi</taxon>
        <taxon>Dikarya</taxon>
        <taxon>Basidiomycota</taxon>
        <taxon>Agaricomycotina</taxon>
        <taxon>Agaricomycetes</taxon>
        <taxon>Agaricomycetidae</taxon>
        <taxon>Agaricales</taxon>
        <taxon>Marasmiineae</taxon>
        <taxon>Omphalotaceae</taxon>
        <taxon>Lentinula</taxon>
    </lineage>
</organism>
<feature type="compositionally biased region" description="Low complexity" evidence="1">
    <location>
        <begin position="453"/>
        <end position="463"/>
    </location>
</feature>
<feature type="compositionally biased region" description="Polar residues" evidence="1">
    <location>
        <begin position="1"/>
        <end position="16"/>
    </location>
</feature>
<feature type="region of interest" description="Disordered" evidence="1">
    <location>
        <begin position="287"/>
        <end position="329"/>
    </location>
</feature>
<feature type="region of interest" description="Disordered" evidence="1">
    <location>
        <begin position="659"/>
        <end position="687"/>
    </location>
</feature>
<feature type="region of interest" description="Disordered" evidence="1">
    <location>
        <begin position="534"/>
        <end position="553"/>
    </location>
</feature>
<feature type="compositionally biased region" description="Basic and acidic residues" evidence="1">
    <location>
        <begin position="189"/>
        <end position="204"/>
    </location>
</feature>
<feature type="region of interest" description="Disordered" evidence="1">
    <location>
        <begin position="1"/>
        <end position="21"/>
    </location>
</feature>
<name>A0A9W9AGF6_9AGAR</name>
<protein>
    <recommendedName>
        <fullName evidence="4">Zinc-finger domain-containing protein</fullName>
    </recommendedName>
</protein>
<feature type="region of interest" description="Disordered" evidence="1">
    <location>
        <begin position="345"/>
        <end position="372"/>
    </location>
</feature>
<keyword evidence="3" id="KW-1185">Reference proteome</keyword>
<feature type="region of interest" description="Disordered" evidence="1">
    <location>
        <begin position="433"/>
        <end position="479"/>
    </location>
</feature>
<accession>A0A9W9AGF6</accession>
<proteinExistence type="predicted"/>
<gene>
    <name evidence="2" type="ORF">J3R30DRAFT_3455971</name>
</gene>
<feature type="compositionally biased region" description="Basic and acidic residues" evidence="1">
    <location>
        <begin position="308"/>
        <end position="329"/>
    </location>
</feature>
<reference evidence="2" key="1">
    <citation type="submission" date="2022-08" db="EMBL/GenBank/DDBJ databases">
        <title>A Global Phylogenomic Analysis of the Shiitake Genus Lentinula.</title>
        <authorList>
            <consortium name="DOE Joint Genome Institute"/>
            <person name="Sierra-Patev S."/>
            <person name="Min B."/>
            <person name="Naranjo-Ortiz M."/>
            <person name="Looney B."/>
            <person name="Konkel Z."/>
            <person name="Slot J.C."/>
            <person name="Sakamoto Y."/>
            <person name="Steenwyk J.L."/>
            <person name="Rokas A."/>
            <person name="Carro J."/>
            <person name="Camarero S."/>
            <person name="Ferreira P."/>
            <person name="Molpeceres G."/>
            <person name="Ruiz-Duenas F.J."/>
            <person name="Serrano A."/>
            <person name="Henrissat B."/>
            <person name="Drula E."/>
            <person name="Hughes K.W."/>
            <person name="Mata J.L."/>
            <person name="Ishikawa N.K."/>
            <person name="Vargas-Isla R."/>
            <person name="Ushijima S."/>
            <person name="Smith C.A."/>
            <person name="Ahrendt S."/>
            <person name="Andreopoulos W."/>
            <person name="He G."/>
            <person name="Labutti K."/>
            <person name="Lipzen A."/>
            <person name="Ng V."/>
            <person name="Riley R."/>
            <person name="Sandor L."/>
            <person name="Barry K."/>
            <person name="Martinez A.T."/>
            <person name="Xiao Y."/>
            <person name="Gibbons J.G."/>
            <person name="Terashima K."/>
            <person name="Grigoriev I.V."/>
            <person name="Hibbett D.S."/>
        </authorList>
    </citation>
    <scope>NUCLEOTIDE SEQUENCE</scope>
    <source>
        <strain evidence="2">JLM2183</strain>
    </source>
</reference>
<feature type="compositionally biased region" description="Low complexity" evidence="1">
    <location>
        <begin position="540"/>
        <end position="553"/>
    </location>
</feature>
<dbReference type="EMBL" id="JAOTPV010000005">
    <property type="protein sequence ID" value="KAJ4482028.1"/>
    <property type="molecule type" value="Genomic_DNA"/>
</dbReference>
<dbReference type="OrthoDB" id="3270652at2759"/>
<comment type="caution">
    <text evidence="2">The sequence shown here is derived from an EMBL/GenBank/DDBJ whole genome shotgun (WGS) entry which is preliminary data.</text>
</comment>
<evidence type="ECO:0000256" key="1">
    <source>
        <dbReference type="SAM" id="MobiDB-lite"/>
    </source>
</evidence>
<evidence type="ECO:0008006" key="4">
    <source>
        <dbReference type="Google" id="ProtNLM"/>
    </source>
</evidence>
<dbReference type="AlphaFoldDB" id="A0A9W9AGF6"/>
<evidence type="ECO:0000313" key="3">
    <source>
        <dbReference type="Proteomes" id="UP001150266"/>
    </source>
</evidence>
<feature type="compositionally biased region" description="Polar residues" evidence="1">
    <location>
        <begin position="670"/>
        <end position="679"/>
    </location>
</feature>
<sequence length="926" mass="100725">MSGTSQNTGAESSTFTASAEDAASSLRAAALLTLKKPGKRRKTNVDQAQSAAHLIRPAAVDNSVQLDYGQDDGDTDIASSPAEKPSSLQQQSISSTKILDFEMEDGQVREEGEISDSEEPASVNVVANARPKVPTTSPTSKRPAPPTPPHNHHLPSSTFSPEEETSSHSLLDRMSTVPLPSSKSPQRVESSDREQTDFVDVDHVRPGLEMNQDQYNTAKDIILDLLGWGVAPEYLIDCGLSREIVFHVFSELNLRLPKNLNPDGIIPYTPSTLKALFRVSKKALTPFGSDPGIQPHSGHPSLPPKPEFPGHDRSRDRTPKATESDADRVAALHDMERQRRQELLARKAVQASRKTRNTGSISPTSKPMDVDDKDVEMAPLTSLAPSESVDDFLRSIEPVESGKADVDKVSGLGSTSTLEQRDESIDRMVESPYNQASFPPQTEDPPMSSVDTSEQSSCRSSPSEDTSGPSNGLARRNGKRPVAADFVDFDAPRDRSGSVLRRKTGSFASISTMRRCVIDLSDSEGELDGEDVQMKSVPVPTGTTSSRYSTPPTYSVAATAHPDYRTMSPAALAVKELEIQKMRQMIAEREQGRRRKLKKLEAMSTPDDVIVKQEEEDSLASFAIPVIESPSTQSAVTINLTSQTAEIGNDAMNPEPLVTSTAESQEESNDSGINRATTETIEKSPTVEAVDVDLLSSSSAQTTPDLSQHPQKLEEKVLQPEKHEQDISSYISIFDSFPLLRSKPPPILERGTDIHPSSSSVPSFKNTSASSSSPLSFLSPTASFSSYSSSLSFAVRLLRLATVSRLLDPSKRVCQYEIPGGGICRDAGCEDFHIDRMFGTSTGLTITEPSDQDTANYLSSALPDRWIVAYRSSLSSRILATLEDDRVNNPTTTLEERVARILNLQLANNKLWSILVVSKSCGSFRP</sequence>
<dbReference type="Proteomes" id="UP001150266">
    <property type="component" value="Unassembled WGS sequence"/>
</dbReference>
<evidence type="ECO:0000313" key="2">
    <source>
        <dbReference type="EMBL" id="KAJ4482028.1"/>
    </source>
</evidence>